<keyword evidence="3" id="KW-1185">Reference proteome</keyword>
<keyword evidence="1" id="KW-1277">Toxin-antitoxin system</keyword>
<dbReference type="InterPro" id="IPR007712">
    <property type="entry name" value="RelE/ParE_toxin"/>
</dbReference>
<dbReference type="EMBL" id="JBHSSA010000031">
    <property type="protein sequence ID" value="MFC6253561.1"/>
    <property type="molecule type" value="Genomic_DNA"/>
</dbReference>
<sequence length="91" mass="10613">MKIEATAKFLKSAKKLKKKHYNIKKMSKAIQAIVNDNEVELKRLRQHQLKGIWNGFDEIHIESDWLLIYYIEGDKLKLVLTDTGSHDSLFG</sequence>
<gene>
    <name evidence="2" type="ORF">ACFP1H_02960</name>
</gene>
<evidence type="ECO:0000313" key="3">
    <source>
        <dbReference type="Proteomes" id="UP001596190"/>
    </source>
</evidence>
<dbReference type="RefSeq" id="WP_137630069.1">
    <property type="nucleotide sequence ID" value="NZ_BJDO01000003.1"/>
</dbReference>
<dbReference type="PANTHER" id="PTHR40588">
    <property type="entry name" value="MRNA INTERFERASE TOXIN YAFQ"/>
    <property type="match status" value="1"/>
</dbReference>
<dbReference type="InterPro" id="IPR035093">
    <property type="entry name" value="RelE/ParE_toxin_dom_sf"/>
</dbReference>
<dbReference type="Pfam" id="PF15738">
    <property type="entry name" value="YafQ_toxin"/>
    <property type="match status" value="1"/>
</dbReference>
<dbReference type="NCBIfam" id="TIGR02385">
    <property type="entry name" value="RelE_StbE"/>
    <property type="match status" value="1"/>
</dbReference>
<dbReference type="PIRSF" id="PIRSF006156">
    <property type="entry name" value="YafQ"/>
    <property type="match status" value="1"/>
</dbReference>
<evidence type="ECO:0000256" key="1">
    <source>
        <dbReference type="ARBA" id="ARBA00022649"/>
    </source>
</evidence>
<organism evidence="2 3">
    <name type="scientific">Secundilactobacillus hailunensis</name>
    <dbReference type="NCBI Taxonomy" id="2559923"/>
    <lineage>
        <taxon>Bacteria</taxon>
        <taxon>Bacillati</taxon>
        <taxon>Bacillota</taxon>
        <taxon>Bacilli</taxon>
        <taxon>Lactobacillales</taxon>
        <taxon>Lactobacillaceae</taxon>
        <taxon>Secundilactobacillus</taxon>
    </lineage>
</organism>
<dbReference type="Proteomes" id="UP001596190">
    <property type="component" value="Unassembled WGS sequence"/>
</dbReference>
<dbReference type="PANTHER" id="PTHR40588:SF1">
    <property type="entry name" value="MRNA INTERFERASE TOXIN YAFQ"/>
    <property type="match status" value="1"/>
</dbReference>
<protein>
    <submittedName>
        <fullName evidence="2">Type II toxin-antitoxin system YafQ family toxin</fullName>
    </submittedName>
</protein>
<comment type="caution">
    <text evidence="2">The sequence shown here is derived from an EMBL/GenBank/DDBJ whole genome shotgun (WGS) entry which is preliminary data.</text>
</comment>
<name>A0ABW1T948_9LACO</name>
<proteinExistence type="predicted"/>
<dbReference type="Gene3D" id="3.30.2310.20">
    <property type="entry name" value="RelE-like"/>
    <property type="match status" value="1"/>
</dbReference>
<reference evidence="3" key="1">
    <citation type="journal article" date="2019" name="Int. J. Syst. Evol. Microbiol.">
        <title>The Global Catalogue of Microorganisms (GCM) 10K type strain sequencing project: providing services to taxonomists for standard genome sequencing and annotation.</title>
        <authorList>
            <consortium name="The Broad Institute Genomics Platform"/>
            <consortium name="The Broad Institute Genome Sequencing Center for Infectious Disease"/>
            <person name="Wu L."/>
            <person name="Ma J."/>
        </authorList>
    </citation>
    <scope>NUCLEOTIDE SEQUENCE [LARGE SCALE GENOMIC DNA]</scope>
    <source>
        <strain evidence="3">CCM 8950</strain>
    </source>
</reference>
<accession>A0ABW1T948</accession>
<evidence type="ECO:0000313" key="2">
    <source>
        <dbReference type="EMBL" id="MFC6253561.1"/>
    </source>
</evidence>
<dbReference type="InterPro" id="IPR004386">
    <property type="entry name" value="Toxin_YafQ-like"/>
</dbReference>
<dbReference type="SUPFAM" id="SSF143011">
    <property type="entry name" value="RelE-like"/>
    <property type="match status" value="1"/>
</dbReference>